<sequence>MYEQNLPAWQTTGVDKEGKLSHVLPDQISDVHLDLILRKHRGGACSDPFFATVTVYALL</sequence>
<accession>A0A5A5TJS8</accession>
<keyword evidence="2" id="KW-1185">Reference proteome</keyword>
<dbReference type="EMBL" id="BIXY01000159">
    <property type="protein sequence ID" value="GCF11860.1"/>
    <property type="molecule type" value="Genomic_DNA"/>
</dbReference>
<dbReference type="Proteomes" id="UP000322530">
    <property type="component" value="Unassembled WGS sequence"/>
</dbReference>
<evidence type="ECO:0000313" key="2">
    <source>
        <dbReference type="Proteomes" id="UP000322530"/>
    </source>
</evidence>
<proteinExistence type="predicted"/>
<gene>
    <name evidence="1" type="ORF">KDI_54240</name>
</gene>
<protein>
    <submittedName>
        <fullName evidence="1">Uncharacterized protein</fullName>
    </submittedName>
</protein>
<reference evidence="1 2" key="1">
    <citation type="submission" date="2019-01" db="EMBL/GenBank/DDBJ databases">
        <title>Draft genome sequence of Dictyobacter sp. Uno17.</title>
        <authorList>
            <person name="Wang C.M."/>
            <person name="Zheng Y."/>
            <person name="Sakai Y."/>
            <person name="Abe K."/>
            <person name="Yokota A."/>
            <person name="Yabe S."/>
        </authorList>
    </citation>
    <scope>NUCLEOTIDE SEQUENCE [LARGE SCALE GENOMIC DNA]</scope>
    <source>
        <strain evidence="1 2">Uno17</strain>
    </source>
</reference>
<evidence type="ECO:0000313" key="1">
    <source>
        <dbReference type="EMBL" id="GCF11860.1"/>
    </source>
</evidence>
<comment type="caution">
    <text evidence="1">The sequence shown here is derived from an EMBL/GenBank/DDBJ whole genome shotgun (WGS) entry which is preliminary data.</text>
</comment>
<name>A0A5A5TJS8_9CHLR</name>
<dbReference type="AlphaFoldDB" id="A0A5A5TJS8"/>
<organism evidence="1 2">
    <name type="scientific">Dictyobacter arantiisoli</name>
    <dbReference type="NCBI Taxonomy" id="2014874"/>
    <lineage>
        <taxon>Bacteria</taxon>
        <taxon>Bacillati</taxon>
        <taxon>Chloroflexota</taxon>
        <taxon>Ktedonobacteria</taxon>
        <taxon>Ktedonobacterales</taxon>
        <taxon>Dictyobacteraceae</taxon>
        <taxon>Dictyobacter</taxon>
    </lineage>
</organism>